<dbReference type="EMBL" id="HBIP01034599">
    <property type="protein sequence ID" value="CAE0506044.1"/>
    <property type="molecule type" value="Transcribed_RNA"/>
</dbReference>
<name>A0A6S8PW85_DUNTE</name>
<accession>A0A6S8PW85</accession>
<evidence type="ECO:0000313" key="5">
    <source>
        <dbReference type="EMBL" id="CAE0506033.1"/>
    </source>
</evidence>
<evidence type="ECO:0000259" key="4">
    <source>
        <dbReference type="SMART" id="SM00672"/>
    </source>
</evidence>
<comment type="similarity">
    <text evidence="1">Belongs to the glycosyltransferase 90 family.</text>
</comment>
<dbReference type="GO" id="GO:0016740">
    <property type="term" value="F:transferase activity"/>
    <property type="evidence" value="ECO:0007669"/>
    <property type="project" value="UniProtKB-KW"/>
</dbReference>
<sequence>MEAQKRPRALMLTCFLLTVSLHAVSGLVTEEHAARAQELLRENLHATLAHWHGLRADNAGKKLTMQNFFKTANKHMHHPAVAFWGIKNNKVFQLNKDGELRNSSNAMIAEGRPNRGAAETMKSSLWLAIEDAVSHGVSMPDMVFIYNVADDPMCGLRLDCSDGKFAPPISLMGLDPSAVPQPPAPRKPRLFPDILVPIFKNLGYSRQTTVSSAPHHPNVLDRLDSKPLEWSERNRIRAESVAWQDKVPQMFFRGTRYCPTVPLRDKSRSICPRVYLTNLSIHHQDQLNIMITGLPPPYLLELKEHRWQSKRTDAMAEWSKFKYVASIDGIGGSNRVLALFHLGSVVIKQHRSPYIEWFYNSIKPGVHFETVFKESPDGAKNFDDAVELVDKLRADDAYARHLADNGLDFARKYLTLEVMLVYLRELLLAYKDLFEDMDEYVSKVGDTGNSALFMKQAQLWNNDWRTVVV</sequence>
<protein>
    <recommendedName>
        <fullName evidence="4">Glycosyl transferase CAP10 domain-containing protein</fullName>
    </recommendedName>
</protein>
<evidence type="ECO:0000313" key="11">
    <source>
        <dbReference type="EMBL" id="CAE0506042.1"/>
    </source>
</evidence>
<dbReference type="EMBL" id="HBIP01034585">
    <property type="protein sequence ID" value="CAE0506033.1"/>
    <property type="molecule type" value="Transcribed_RNA"/>
</dbReference>
<dbReference type="EMBL" id="HBIP01034587">
    <property type="protein sequence ID" value="CAE0506035.1"/>
    <property type="molecule type" value="Transcribed_RNA"/>
</dbReference>
<proteinExistence type="inferred from homology"/>
<keyword evidence="2" id="KW-0808">Transferase</keyword>
<feature type="domain" description="Glycosyl transferase CAP10" evidence="4">
    <location>
        <begin position="138"/>
        <end position="431"/>
    </location>
</feature>
<evidence type="ECO:0000313" key="7">
    <source>
        <dbReference type="EMBL" id="CAE0506035.1"/>
    </source>
</evidence>
<evidence type="ECO:0000313" key="10">
    <source>
        <dbReference type="EMBL" id="CAE0506041.1"/>
    </source>
</evidence>
<evidence type="ECO:0000313" key="6">
    <source>
        <dbReference type="EMBL" id="CAE0506034.1"/>
    </source>
</evidence>
<evidence type="ECO:0000313" key="9">
    <source>
        <dbReference type="EMBL" id="CAE0506039.1"/>
    </source>
</evidence>
<feature type="signal peptide" evidence="3">
    <location>
        <begin position="1"/>
        <end position="26"/>
    </location>
</feature>
<dbReference type="InterPro" id="IPR051091">
    <property type="entry name" value="O-Glucosyltr/Glycosyltrsf_90"/>
</dbReference>
<dbReference type="SMART" id="SM00672">
    <property type="entry name" value="CAP10"/>
    <property type="match status" value="1"/>
</dbReference>
<evidence type="ECO:0000256" key="2">
    <source>
        <dbReference type="ARBA" id="ARBA00022679"/>
    </source>
</evidence>
<evidence type="ECO:0000256" key="3">
    <source>
        <dbReference type="SAM" id="SignalP"/>
    </source>
</evidence>
<dbReference type="EMBL" id="HBIP01034586">
    <property type="protein sequence ID" value="CAE0506034.1"/>
    <property type="molecule type" value="Transcribed_RNA"/>
</dbReference>
<gene>
    <name evidence="5" type="ORF">DTER00134_LOCUS21106</name>
    <name evidence="6" type="ORF">DTER00134_LOCUS21107</name>
    <name evidence="7" type="ORF">DTER00134_LOCUS21108</name>
    <name evidence="8" type="ORF">DTER00134_LOCUS21109</name>
    <name evidence="9" type="ORF">DTER00134_LOCUS21112</name>
    <name evidence="10" type="ORF">DTER00134_LOCUS21114</name>
    <name evidence="11" type="ORF">DTER00134_LOCUS21115</name>
    <name evidence="12" type="ORF">DTER00134_LOCUS21117</name>
</gene>
<dbReference type="EMBL" id="HBIP01034596">
    <property type="protein sequence ID" value="CAE0506042.1"/>
    <property type="molecule type" value="Transcribed_RNA"/>
</dbReference>
<dbReference type="Pfam" id="PF05686">
    <property type="entry name" value="Glyco_transf_90"/>
    <property type="match status" value="1"/>
</dbReference>
<dbReference type="EMBL" id="HBIP01034588">
    <property type="protein sequence ID" value="CAE0506036.1"/>
    <property type="molecule type" value="Transcribed_RNA"/>
</dbReference>
<evidence type="ECO:0000256" key="1">
    <source>
        <dbReference type="ARBA" id="ARBA00010118"/>
    </source>
</evidence>
<organism evidence="5">
    <name type="scientific">Dunaliella tertiolecta</name>
    <name type="common">Green alga</name>
    <dbReference type="NCBI Taxonomy" id="3047"/>
    <lineage>
        <taxon>Eukaryota</taxon>
        <taxon>Viridiplantae</taxon>
        <taxon>Chlorophyta</taxon>
        <taxon>core chlorophytes</taxon>
        <taxon>Chlorophyceae</taxon>
        <taxon>CS clade</taxon>
        <taxon>Chlamydomonadales</taxon>
        <taxon>Dunaliellaceae</taxon>
        <taxon>Dunaliella</taxon>
    </lineage>
</organism>
<dbReference type="EMBL" id="HBIP01034591">
    <property type="protein sequence ID" value="CAE0506039.1"/>
    <property type="molecule type" value="Transcribed_RNA"/>
</dbReference>
<dbReference type="PANTHER" id="PTHR12203">
    <property type="entry name" value="KDEL LYS-ASP-GLU-LEU CONTAINING - RELATED"/>
    <property type="match status" value="1"/>
</dbReference>
<dbReference type="EMBL" id="HBIP01034593">
    <property type="protein sequence ID" value="CAE0506041.1"/>
    <property type="molecule type" value="Transcribed_RNA"/>
</dbReference>
<keyword evidence="3" id="KW-0732">Signal</keyword>
<dbReference type="InterPro" id="IPR006598">
    <property type="entry name" value="CAP10"/>
</dbReference>
<dbReference type="AlphaFoldDB" id="A0A6S8PW85"/>
<dbReference type="PANTHER" id="PTHR12203:SF35">
    <property type="entry name" value="PROTEIN O-GLUCOSYLTRANSFERASE 1"/>
    <property type="match status" value="1"/>
</dbReference>
<feature type="chain" id="PRO_5035584519" description="Glycosyl transferase CAP10 domain-containing protein" evidence="3">
    <location>
        <begin position="27"/>
        <end position="469"/>
    </location>
</feature>
<evidence type="ECO:0000313" key="8">
    <source>
        <dbReference type="EMBL" id="CAE0506036.1"/>
    </source>
</evidence>
<reference evidence="5" key="1">
    <citation type="submission" date="2021-01" db="EMBL/GenBank/DDBJ databases">
        <authorList>
            <person name="Corre E."/>
            <person name="Pelletier E."/>
            <person name="Niang G."/>
            <person name="Scheremetjew M."/>
            <person name="Finn R."/>
            <person name="Kale V."/>
            <person name="Holt S."/>
            <person name="Cochrane G."/>
            <person name="Meng A."/>
            <person name="Brown T."/>
            <person name="Cohen L."/>
        </authorList>
    </citation>
    <scope>NUCLEOTIDE SEQUENCE</scope>
    <source>
        <strain evidence="5">CCMP1320</strain>
    </source>
</reference>
<evidence type="ECO:0000313" key="12">
    <source>
        <dbReference type="EMBL" id="CAE0506044.1"/>
    </source>
</evidence>